<organism evidence="2">
    <name type="scientific">Ignisphaera aggregans</name>
    <dbReference type="NCBI Taxonomy" id="334771"/>
    <lineage>
        <taxon>Archaea</taxon>
        <taxon>Thermoproteota</taxon>
        <taxon>Thermoprotei</taxon>
        <taxon>Desulfurococcales</taxon>
        <taxon>Desulfurococcaceae</taxon>
        <taxon>Ignisphaera</taxon>
    </lineage>
</organism>
<accession>A0A7C2ZQ85</accession>
<feature type="transmembrane region" description="Helical" evidence="1">
    <location>
        <begin position="98"/>
        <end position="120"/>
    </location>
</feature>
<reference evidence="2" key="1">
    <citation type="journal article" date="2020" name="mSystems">
        <title>Genome- and Community-Level Interaction Insights into Carbon Utilization and Element Cycling Functions of Hydrothermarchaeota in Hydrothermal Sediment.</title>
        <authorList>
            <person name="Zhou Z."/>
            <person name="Liu Y."/>
            <person name="Xu W."/>
            <person name="Pan J."/>
            <person name="Luo Z.H."/>
            <person name="Li M."/>
        </authorList>
    </citation>
    <scope>NUCLEOTIDE SEQUENCE [LARGE SCALE GENOMIC DNA]</scope>
    <source>
        <strain evidence="2">SpSt-16</strain>
    </source>
</reference>
<name>A0A7C2ZQ85_9CREN</name>
<feature type="transmembrane region" description="Helical" evidence="1">
    <location>
        <begin position="35"/>
        <end position="53"/>
    </location>
</feature>
<evidence type="ECO:0000256" key="1">
    <source>
        <dbReference type="SAM" id="Phobius"/>
    </source>
</evidence>
<proteinExistence type="predicted"/>
<gene>
    <name evidence="2" type="ORF">ENO77_03115</name>
</gene>
<keyword evidence="1" id="KW-0472">Membrane</keyword>
<feature type="transmembrane region" description="Helical" evidence="1">
    <location>
        <begin position="74"/>
        <end position="92"/>
    </location>
</feature>
<keyword evidence="1" id="KW-1133">Transmembrane helix</keyword>
<protein>
    <submittedName>
        <fullName evidence="2">Mechanosensitive ion channel family protein</fullName>
    </submittedName>
</protein>
<dbReference type="AlphaFoldDB" id="A0A7C2ZQ85"/>
<comment type="caution">
    <text evidence="2">The sequence shown here is derived from an EMBL/GenBank/DDBJ whole genome shotgun (WGS) entry which is preliminary data.</text>
</comment>
<keyword evidence="1" id="KW-0812">Transmembrane</keyword>
<sequence>MSRRGEEVMSADSPSWGPWNFAEPLATITDVLQQLNLIPLLITILCVVVVYLVTRKLLSRFRAKGLISRGTEEAVKIGALLLSAFIVITVAISSWLQMYAASILIVAIIVLIIGTGIYTVRTYVENSISYVLFVSSNVIKDGDFVRIDVGGKIYEGRISMVEGSYATIDTPNSRVYIPYSVLLRSIITKVTRYTFGFKLKINGQNLELDKVINELKEILSREMKMMVKEGLDVKPIEIRDDEIVLQVSIEVMNPRNISECYETLARVLPRKLPYRFSIEF</sequence>
<evidence type="ECO:0000313" key="2">
    <source>
        <dbReference type="EMBL" id="HEW53144.1"/>
    </source>
</evidence>
<dbReference type="EMBL" id="DSGT01000009">
    <property type="protein sequence ID" value="HEW53144.1"/>
    <property type="molecule type" value="Genomic_DNA"/>
</dbReference>